<keyword evidence="2" id="KW-0238">DNA-binding</keyword>
<dbReference type="GO" id="GO:0004519">
    <property type="term" value="F:endonuclease activity"/>
    <property type="evidence" value="ECO:0007669"/>
    <property type="project" value="UniProtKB-KW"/>
</dbReference>
<protein>
    <submittedName>
        <fullName evidence="6">HNH endonuclease</fullName>
    </submittedName>
</protein>
<dbReference type="InterPro" id="IPR044925">
    <property type="entry name" value="His-Me_finger_sf"/>
</dbReference>
<reference evidence="6 7" key="1">
    <citation type="submission" date="2023-03" db="EMBL/GenBank/DDBJ databases">
        <title>Comparative genome and transcriptome analysis combination mining strategies for increasing vitamin B12 production of Ensifer adhaerens strain.</title>
        <authorList>
            <person name="Yongheng L."/>
        </authorList>
    </citation>
    <scope>NUCLEOTIDE SEQUENCE [LARGE SCALE GENOMIC DNA]</scope>
    <source>
        <strain evidence="6 7">Casida A-T305</strain>
    </source>
</reference>
<keyword evidence="6" id="KW-0378">Hydrolase</keyword>
<gene>
    <name evidence="6" type="ORF">P4B07_14855</name>
</gene>
<sequence>MQFFDYDKDSGHLLLRERARDEFSNHAIWTRHVNNDVGRVAGCPNNEGYLKVHMDGTYYSAHRIAWLIMTGDWPEYPAWEIDHLNGDRGDNRWVNLRKVSKSENQRNGGKRANNTSGIHGVSWKPKYNKTEGDGRWVARIWSGPKHVYLGQFKTLHEAAIARKAAERALGFTGTDREPFGAKKSTGETA</sequence>
<dbReference type="InterPro" id="IPR016177">
    <property type="entry name" value="DNA-bd_dom_sf"/>
</dbReference>
<dbReference type="PROSITE" id="PS51032">
    <property type="entry name" value="AP2_ERF"/>
    <property type="match status" value="1"/>
</dbReference>
<dbReference type="Proteomes" id="UP001214094">
    <property type="component" value="Chromosome"/>
</dbReference>
<keyword evidence="1" id="KW-0805">Transcription regulation</keyword>
<dbReference type="InterPro" id="IPR036955">
    <property type="entry name" value="AP2/ERF_dom_sf"/>
</dbReference>
<proteinExistence type="predicted"/>
<dbReference type="EMBL" id="CP121308">
    <property type="protein sequence ID" value="WFP89831.1"/>
    <property type="molecule type" value="Genomic_DNA"/>
</dbReference>
<evidence type="ECO:0000313" key="6">
    <source>
        <dbReference type="EMBL" id="WFP89831.1"/>
    </source>
</evidence>
<organism evidence="6 7">
    <name type="scientific">Ensifer adhaerens</name>
    <name type="common">Sinorhizobium morelense</name>
    <dbReference type="NCBI Taxonomy" id="106592"/>
    <lineage>
        <taxon>Bacteria</taxon>
        <taxon>Pseudomonadati</taxon>
        <taxon>Pseudomonadota</taxon>
        <taxon>Alphaproteobacteria</taxon>
        <taxon>Hyphomicrobiales</taxon>
        <taxon>Rhizobiaceae</taxon>
        <taxon>Sinorhizobium/Ensifer group</taxon>
        <taxon>Ensifer</taxon>
    </lineage>
</organism>
<dbReference type="Pfam" id="PF13392">
    <property type="entry name" value="HNH_3"/>
    <property type="match status" value="1"/>
</dbReference>
<dbReference type="RefSeq" id="WP_167550701.1">
    <property type="nucleotide sequence ID" value="NZ_CP015880.1"/>
</dbReference>
<dbReference type="InterPro" id="IPR003615">
    <property type="entry name" value="HNH_nuc"/>
</dbReference>
<keyword evidence="7" id="KW-1185">Reference proteome</keyword>
<keyword evidence="6" id="KW-0255">Endonuclease</keyword>
<evidence type="ECO:0000256" key="4">
    <source>
        <dbReference type="SAM" id="MobiDB-lite"/>
    </source>
</evidence>
<evidence type="ECO:0000256" key="2">
    <source>
        <dbReference type="ARBA" id="ARBA00023125"/>
    </source>
</evidence>
<feature type="region of interest" description="Disordered" evidence="4">
    <location>
        <begin position="101"/>
        <end position="124"/>
    </location>
</feature>
<dbReference type="SUPFAM" id="SSF54171">
    <property type="entry name" value="DNA-binding domain"/>
    <property type="match status" value="1"/>
</dbReference>
<keyword evidence="3" id="KW-0804">Transcription</keyword>
<keyword evidence="6" id="KW-0540">Nuclease</keyword>
<evidence type="ECO:0000259" key="5">
    <source>
        <dbReference type="PROSITE" id="PS51032"/>
    </source>
</evidence>
<evidence type="ECO:0000313" key="7">
    <source>
        <dbReference type="Proteomes" id="UP001214094"/>
    </source>
</evidence>
<dbReference type="InterPro" id="IPR001471">
    <property type="entry name" value="AP2/ERF_dom"/>
</dbReference>
<dbReference type="GeneID" id="29518661"/>
<accession>A0ABY8HDJ7</accession>
<dbReference type="Gene3D" id="3.30.730.10">
    <property type="entry name" value="AP2/ERF domain"/>
    <property type="match status" value="1"/>
</dbReference>
<feature type="domain" description="AP2/ERF" evidence="5">
    <location>
        <begin position="117"/>
        <end position="180"/>
    </location>
</feature>
<dbReference type="SUPFAM" id="SSF54060">
    <property type="entry name" value="His-Me finger endonucleases"/>
    <property type="match status" value="1"/>
</dbReference>
<dbReference type="Gene3D" id="3.90.75.20">
    <property type="match status" value="1"/>
</dbReference>
<evidence type="ECO:0000256" key="1">
    <source>
        <dbReference type="ARBA" id="ARBA00023015"/>
    </source>
</evidence>
<evidence type="ECO:0000256" key="3">
    <source>
        <dbReference type="ARBA" id="ARBA00023163"/>
    </source>
</evidence>
<name>A0ABY8HDJ7_ENSAD</name>